<protein>
    <submittedName>
        <fullName evidence="1">Uncharacterized protein</fullName>
    </submittedName>
</protein>
<gene>
    <name evidence="1" type="ORF">LSCM4_03492</name>
</gene>
<dbReference type="EMBL" id="JAFHLR010000029">
    <property type="protein sequence ID" value="KAG5473426.1"/>
    <property type="molecule type" value="Genomic_DNA"/>
</dbReference>
<sequence length="99" mass="10748">MEGVGGEAAAAQVSGVIPHPGDVKQLRRAVREGLYRHAREPRVAALSVSLGQQQRCCRHCALAEGERCTAEPMARAHSCSAVVAFVRCVYFARRIFSLL</sequence>
<comment type="caution">
    <text evidence="1">The sequence shown here is derived from an EMBL/GenBank/DDBJ whole genome shotgun (WGS) entry which is preliminary data.</text>
</comment>
<proteinExistence type="predicted"/>
<dbReference type="GeneID" id="92359426"/>
<organism evidence="1 2">
    <name type="scientific">Leishmania orientalis</name>
    <dbReference type="NCBI Taxonomy" id="2249476"/>
    <lineage>
        <taxon>Eukaryota</taxon>
        <taxon>Discoba</taxon>
        <taxon>Euglenozoa</taxon>
        <taxon>Kinetoplastea</taxon>
        <taxon>Metakinetoplastina</taxon>
        <taxon>Trypanosomatida</taxon>
        <taxon>Trypanosomatidae</taxon>
        <taxon>Leishmaniinae</taxon>
        <taxon>Leishmania</taxon>
    </lineage>
</organism>
<reference evidence="2" key="2">
    <citation type="journal article" date="2021" name="Sci. Data">
        <title>Chromosome-scale genome sequencing, assembly and annotation of six genomes from subfamily Leishmaniinae.</title>
        <authorList>
            <person name="Almutairi H."/>
            <person name="Urbaniak M.D."/>
            <person name="Bates M.D."/>
            <person name="Jariyapan N."/>
            <person name="Kwakye-Nuako G."/>
            <person name="Thomaz Soccol V."/>
            <person name="Al-Salem W.S."/>
            <person name="Dillon R.J."/>
            <person name="Bates P.A."/>
            <person name="Gatherer D."/>
        </authorList>
    </citation>
    <scope>NUCLEOTIDE SEQUENCE [LARGE SCALE GENOMIC DNA]</scope>
</reference>
<dbReference type="AlphaFoldDB" id="A0A836H9A9"/>
<reference evidence="2" key="1">
    <citation type="journal article" date="2021" name="Microbiol. Resour. Announc.">
        <title>LGAAP: Leishmaniinae Genome Assembly and Annotation Pipeline.</title>
        <authorList>
            <person name="Almutairi H."/>
            <person name="Urbaniak M.D."/>
            <person name="Bates M.D."/>
            <person name="Jariyapan N."/>
            <person name="Kwakye-Nuako G."/>
            <person name="Thomaz-Soccol V."/>
            <person name="Al-Salem W.S."/>
            <person name="Dillon R.J."/>
            <person name="Bates P.A."/>
            <person name="Gatherer D."/>
        </authorList>
    </citation>
    <scope>NUCLEOTIDE SEQUENCE [LARGE SCALE GENOMIC DNA]</scope>
</reference>
<evidence type="ECO:0000313" key="1">
    <source>
        <dbReference type="EMBL" id="KAG5473426.1"/>
    </source>
</evidence>
<name>A0A836H9A9_9TRYP</name>
<evidence type="ECO:0000313" key="2">
    <source>
        <dbReference type="Proteomes" id="UP000674143"/>
    </source>
</evidence>
<dbReference type="Proteomes" id="UP000674143">
    <property type="component" value="Unassembled WGS sequence"/>
</dbReference>
<dbReference type="RefSeq" id="XP_067061429.1">
    <property type="nucleotide sequence ID" value="XM_067205492.1"/>
</dbReference>
<accession>A0A836H9A9</accession>
<dbReference type="KEGG" id="loi:92359426"/>
<keyword evidence="2" id="KW-1185">Reference proteome</keyword>